<evidence type="ECO:0000313" key="1">
    <source>
        <dbReference type="EMBL" id="GMS98358.1"/>
    </source>
</evidence>
<feature type="non-terminal residue" evidence="1">
    <location>
        <position position="85"/>
    </location>
</feature>
<dbReference type="EMBL" id="BTSX01000005">
    <property type="protein sequence ID" value="GMS98358.1"/>
    <property type="molecule type" value="Genomic_DNA"/>
</dbReference>
<protein>
    <submittedName>
        <fullName evidence="1">Uncharacterized protein</fullName>
    </submittedName>
</protein>
<reference evidence="1" key="1">
    <citation type="submission" date="2023-10" db="EMBL/GenBank/DDBJ databases">
        <title>Genome assembly of Pristionchus species.</title>
        <authorList>
            <person name="Yoshida K."/>
            <person name="Sommer R.J."/>
        </authorList>
    </citation>
    <scope>NUCLEOTIDE SEQUENCE</scope>
    <source>
        <strain evidence="1">RS0144</strain>
    </source>
</reference>
<dbReference type="Proteomes" id="UP001432027">
    <property type="component" value="Unassembled WGS sequence"/>
</dbReference>
<sequence length="85" mass="9468">NSQLLRSLSFEFISLKHIELPQNSCQQSCRERSSLRGLPRMSTHLFACKSGSCAGSICRCRCRVTPSSLCLCSADCDSHCRRSIL</sequence>
<evidence type="ECO:0000313" key="2">
    <source>
        <dbReference type="Proteomes" id="UP001432027"/>
    </source>
</evidence>
<feature type="non-terminal residue" evidence="1">
    <location>
        <position position="1"/>
    </location>
</feature>
<name>A0AAV5TWG5_9BILA</name>
<dbReference type="AlphaFoldDB" id="A0AAV5TWG5"/>
<accession>A0AAV5TWG5</accession>
<organism evidence="1 2">
    <name type="scientific">Pristionchus entomophagus</name>
    <dbReference type="NCBI Taxonomy" id="358040"/>
    <lineage>
        <taxon>Eukaryota</taxon>
        <taxon>Metazoa</taxon>
        <taxon>Ecdysozoa</taxon>
        <taxon>Nematoda</taxon>
        <taxon>Chromadorea</taxon>
        <taxon>Rhabditida</taxon>
        <taxon>Rhabditina</taxon>
        <taxon>Diplogasteromorpha</taxon>
        <taxon>Diplogasteroidea</taxon>
        <taxon>Neodiplogasteridae</taxon>
        <taxon>Pristionchus</taxon>
    </lineage>
</organism>
<comment type="caution">
    <text evidence="1">The sequence shown here is derived from an EMBL/GenBank/DDBJ whole genome shotgun (WGS) entry which is preliminary data.</text>
</comment>
<keyword evidence="2" id="KW-1185">Reference proteome</keyword>
<gene>
    <name evidence="1" type="ORF">PENTCL1PPCAC_20533</name>
</gene>
<proteinExistence type="predicted"/>